<proteinExistence type="predicted"/>
<keyword evidence="4" id="KW-1185">Reference proteome</keyword>
<dbReference type="SUPFAM" id="SSF51658">
    <property type="entry name" value="Xylose isomerase-like"/>
    <property type="match status" value="1"/>
</dbReference>
<evidence type="ECO:0000313" key="3">
    <source>
        <dbReference type="EMBL" id="BBO68921.1"/>
    </source>
</evidence>
<dbReference type="PANTHER" id="PTHR12110:SF21">
    <property type="entry name" value="XYLOSE ISOMERASE-LIKE TIM BARREL DOMAIN-CONTAINING PROTEIN"/>
    <property type="match status" value="1"/>
</dbReference>
<dbReference type="Pfam" id="PF01261">
    <property type="entry name" value="AP_endonuc_2"/>
    <property type="match status" value="1"/>
</dbReference>
<keyword evidence="3" id="KW-0413">Isomerase</keyword>
<dbReference type="PANTHER" id="PTHR12110">
    <property type="entry name" value="HYDROXYPYRUVATE ISOMERASE"/>
    <property type="match status" value="1"/>
</dbReference>
<dbReference type="Gene3D" id="3.20.20.150">
    <property type="entry name" value="Divalent-metal-dependent TIM barrel enzymes"/>
    <property type="match status" value="1"/>
</dbReference>
<dbReference type="EMBL" id="AP021874">
    <property type="protein sequence ID" value="BBO68921.1"/>
    <property type="molecule type" value="Genomic_DNA"/>
</dbReference>
<gene>
    <name evidence="3" type="ORF">DSCA_28510</name>
</gene>
<dbReference type="GO" id="GO:0016853">
    <property type="term" value="F:isomerase activity"/>
    <property type="evidence" value="ECO:0007669"/>
    <property type="project" value="UniProtKB-KW"/>
</dbReference>
<protein>
    <submittedName>
        <fullName evidence="3">Sugar phosphate isomerase</fullName>
    </submittedName>
</protein>
<dbReference type="Proteomes" id="UP000427906">
    <property type="component" value="Chromosome"/>
</dbReference>
<evidence type="ECO:0000313" key="4">
    <source>
        <dbReference type="Proteomes" id="UP000427906"/>
    </source>
</evidence>
<feature type="domain" description="Xylose isomerase-like TIM barrel" evidence="2">
    <location>
        <begin position="72"/>
        <end position="324"/>
    </location>
</feature>
<evidence type="ECO:0000259" key="2">
    <source>
        <dbReference type="Pfam" id="PF01261"/>
    </source>
</evidence>
<dbReference type="OrthoDB" id="9780241at2"/>
<dbReference type="InterPro" id="IPR013022">
    <property type="entry name" value="Xyl_isomerase-like_TIM-brl"/>
</dbReference>
<name>A0A5K7YPR8_9BACT</name>
<evidence type="ECO:0000256" key="1">
    <source>
        <dbReference type="SAM" id="MobiDB-lite"/>
    </source>
</evidence>
<feature type="region of interest" description="Disordered" evidence="1">
    <location>
        <begin position="1"/>
        <end position="29"/>
    </location>
</feature>
<reference evidence="3 4" key="1">
    <citation type="submission" date="2019-11" db="EMBL/GenBank/DDBJ databases">
        <title>Comparative genomics of hydrocarbon-degrading Desulfosarcina strains.</title>
        <authorList>
            <person name="Watanabe M."/>
            <person name="Kojima H."/>
            <person name="Fukui M."/>
        </authorList>
    </citation>
    <scope>NUCLEOTIDE SEQUENCE [LARGE SCALE GENOMIC DNA]</scope>
    <source>
        <strain evidence="3 4">PL12</strain>
    </source>
</reference>
<sequence length="335" mass="37165">MSPESKAVSYGLAPGMRNHDPAKAPETALKTSPAKARCRWLRTLNVTDAPAHTDRPHCGSLGHVLPFPESCRLARQFGFDAVNADRHFLREHGPGQALQLIEQYHLKPGAFAFSAAFNACHADAEFEQSLTTFEQDLSLCREAGFDRCVGYVQPSSDTLPYYDHFALLCRRLKRIKPLLEAYGVRLGLEFIGPTTMRRQRRFDFIHTLDGIRALIAAAGSQHCVGIKLDAFHWYTSGAGLLDIEKLAPEEVVYVEVNDGLDGDYDRFTLPEFQRELPGATGTIDLTGMLNKLDALGFEGPVVVEPWNARLREMRPSEAIGKAKAALDRCLARANL</sequence>
<accession>A0A5K7YPR8</accession>
<dbReference type="InterPro" id="IPR036237">
    <property type="entry name" value="Xyl_isomerase-like_sf"/>
</dbReference>
<organism evidence="3 4">
    <name type="scientific">Desulfosarcina alkanivorans</name>
    <dbReference type="NCBI Taxonomy" id="571177"/>
    <lineage>
        <taxon>Bacteria</taxon>
        <taxon>Pseudomonadati</taxon>
        <taxon>Thermodesulfobacteriota</taxon>
        <taxon>Desulfobacteria</taxon>
        <taxon>Desulfobacterales</taxon>
        <taxon>Desulfosarcinaceae</taxon>
        <taxon>Desulfosarcina</taxon>
    </lineage>
</organism>
<dbReference type="AlphaFoldDB" id="A0A5K7YPR8"/>
<dbReference type="KEGG" id="dalk:DSCA_28510"/>
<dbReference type="InterPro" id="IPR050312">
    <property type="entry name" value="IolE/XylAMocC-like"/>
</dbReference>